<dbReference type="GO" id="GO:0003677">
    <property type="term" value="F:DNA binding"/>
    <property type="evidence" value="ECO:0007669"/>
    <property type="project" value="UniProtKB-KW"/>
</dbReference>
<dbReference type="OrthoDB" id="9791355at2"/>
<keyword evidence="3" id="KW-0238">DNA-binding</keyword>
<reference evidence="7" key="1">
    <citation type="submission" date="2016-10" db="EMBL/GenBank/DDBJ databases">
        <authorList>
            <person name="Varghese N."/>
        </authorList>
    </citation>
    <scope>NUCLEOTIDE SEQUENCE [LARGE SCALE GENOMIC DNA]</scope>
    <source>
        <strain evidence="7">DSM 20406</strain>
    </source>
</reference>
<dbReference type="Pfam" id="PF02742">
    <property type="entry name" value="Fe_dep_repr_C"/>
    <property type="match status" value="1"/>
</dbReference>
<dbReference type="SUPFAM" id="SSF46785">
    <property type="entry name" value="Winged helix' DNA-binding domain"/>
    <property type="match status" value="1"/>
</dbReference>
<dbReference type="STRING" id="322505.SAMN04487836_12013"/>
<dbReference type="Gene3D" id="1.10.10.10">
    <property type="entry name" value="Winged helix-like DNA-binding domain superfamily/Winged helix DNA-binding domain"/>
    <property type="match status" value="1"/>
</dbReference>
<protein>
    <submittedName>
        <fullName evidence="6">Iron (Metal) dependent repressor, DtxR family</fullName>
    </submittedName>
</protein>
<dbReference type="InterPro" id="IPR001367">
    <property type="entry name" value="Fe_dep_repressor"/>
</dbReference>
<dbReference type="AlphaFoldDB" id="A0A1H6XRJ6"/>
<evidence type="ECO:0000259" key="5">
    <source>
        <dbReference type="PROSITE" id="PS50944"/>
    </source>
</evidence>
<dbReference type="PANTHER" id="PTHR33238">
    <property type="entry name" value="IRON (METAL) DEPENDENT REPRESSOR, DTXR FAMILY"/>
    <property type="match status" value="1"/>
</dbReference>
<dbReference type="SMART" id="SM00529">
    <property type="entry name" value="HTH_DTXR"/>
    <property type="match status" value="1"/>
</dbReference>
<evidence type="ECO:0000256" key="4">
    <source>
        <dbReference type="ARBA" id="ARBA00023163"/>
    </source>
</evidence>
<comment type="similarity">
    <text evidence="1">Belongs to the DtxR/MntR family.</text>
</comment>
<gene>
    <name evidence="6" type="ORF">SAMN04487834_11052</name>
</gene>
<dbReference type="GO" id="GO:0046914">
    <property type="term" value="F:transition metal ion binding"/>
    <property type="evidence" value="ECO:0007669"/>
    <property type="project" value="InterPro"/>
</dbReference>
<organism evidence="6 7">
    <name type="scientific">Sharpea azabuensis</name>
    <dbReference type="NCBI Taxonomy" id="322505"/>
    <lineage>
        <taxon>Bacteria</taxon>
        <taxon>Bacillati</taxon>
        <taxon>Bacillota</taxon>
        <taxon>Erysipelotrichia</taxon>
        <taxon>Erysipelotrichales</taxon>
        <taxon>Coprobacillaceae</taxon>
        <taxon>Sharpea</taxon>
    </lineage>
</organism>
<evidence type="ECO:0000256" key="3">
    <source>
        <dbReference type="ARBA" id="ARBA00023125"/>
    </source>
</evidence>
<evidence type="ECO:0000313" key="7">
    <source>
        <dbReference type="Proteomes" id="UP000183028"/>
    </source>
</evidence>
<keyword evidence="2" id="KW-0805">Transcription regulation</keyword>
<dbReference type="SUPFAM" id="SSF47979">
    <property type="entry name" value="Iron-dependent repressor protein, dimerization domain"/>
    <property type="match status" value="1"/>
</dbReference>
<dbReference type="PANTHER" id="PTHR33238:SF7">
    <property type="entry name" value="IRON-DEPENDENT TRANSCRIPTIONAL REGULATOR"/>
    <property type="match status" value="1"/>
</dbReference>
<keyword evidence="7" id="KW-1185">Reference proteome</keyword>
<dbReference type="PROSITE" id="PS50944">
    <property type="entry name" value="HTH_DTXR"/>
    <property type="match status" value="1"/>
</dbReference>
<evidence type="ECO:0000313" key="6">
    <source>
        <dbReference type="EMBL" id="SEJ31671.1"/>
    </source>
</evidence>
<accession>A0A1H6XRJ6</accession>
<keyword evidence="4" id="KW-0804">Transcription</keyword>
<evidence type="ECO:0000256" key="2">
    <source>
        <dbReference type="ARBA" id="ARBA00023015"/>
    </source>
</evidence>
<dbReference type="eggNOG" id="COG1321">
    <property type="taxonomic scope" value="Bacteria"/>
</dbReference>
<dbReference type="InterPro" id="IPR036390">
    <property type="entry name" value="WH_DNA-bd_sf"/>
</dbReference>
<dbReference type="InterPro" id="IPR050536">
    <property type="entry name" value="DtxR_MntR_Metal-Reg"/>
</dbReference>
<dbReference type="InterPro" id="IPR022689">
    <property type="entry name" value="Iron_dep_repressor"/>
</dbReference>
<proteinExistence type="inferred from homology"/>
<dbReference type="GO" id="GO:0003700">
    <property type="term" value="F:DNA-binding transcription factor activity"/>
    <property type="evidence" value="ECO:0007669"/>
    <property type="project" value="InterPro"/>
</dbReference>
<dbReference type="InterPro" id="IPR036421">
    <property type="entry name" value="Fe_dep_repressor_sf"/>
</dbReference>
<dbReference type="InterPro" id="IPR022687">
    <property type="entry name" value="HTH_DTXR"/>
</dbReference>
<dbReference type="EMBL" id="FNYK01000105">
    <property type="protein sequence ID" value="SEJ31671.1"/>
    <property type="molecule type" value="Genomic_DNA"/>
</dbReference>
<evidence type="ECO:0000256" key="1">
    <source>
        <dbReference type="ARBA" id="ARBA00007871"/>
    </source>
</evidence>
<dbReference type="Gene3D" id="1.10.60.10">
    <property type="entry name" value="Iron dependent repressor, metal binding and dimerisation domain"/>
    <property type="match status" value="1"/>
</dbReference>
<sequence>MSKHEMKMYQSTEDYLEAILMIKQEKGHCRSVDIAKRLDFKKSSVSIAVTKLTNEGYVIKEEDGMLELTQEGQRLANNILERHNFFYTWLRSLGVEKEQAYDDACRMEHAMCDDTFHKIVSYVREKNDGNS</sequence>
<dbReference type="RefSeq" id="WP_083381687.1">
    <property type="nucleotide sequence ID" value="NZ_CADAIQ010000136.1"/>
</dbReference>
<dbReference type="Proteomes" id="UP000183028">
    <property type="component" value="Unassembled WGS sequence"/>
</dbReference>
<name>A0A1H6XRJ6_9FIRM</name>
<feature type="domain" description="HTH dtxR-type" evidence="5">
    <location>
        <begin position="8"/>
        <end position="69"/>
    </location>
</feature>
<dbReference type="InterPro" id="IPR036388">
    <property type="entry name" value="WH-like_DNA-bd_sf"/>
</dbReference>
<dbReference type="GO" id="GO:0046983">
    <property type="term" value="F:protein dimerization activity"/>
    <property type="evidence" value="ECO:0007669"/>
    <property type="project" value="InterPro"/>
</dbReference>
<dbReference type="Pfam" id="PF01325">
    <property type="entry name" value="Fe_dep_repress"/>
    <property type="match status" value="1"/>
</dbReference>